<dbReference type="RefSeq" id="WP_185003836.1">
    <property type="nucleotide sequence ID" value="NZ_BAAAUI010000027.1"/>
</dbReference>
<feature type="signal peptide" evidence="1">
    <location>
        <begin position="1"/>
        <end position="28"/>
    </location>
</feature>
<evidence type="ECO:0000313" key="2">
    <source>
        <dbReference type="EMBL" id="MBB4677954.1"/>
    </source>
</evidence>
<comment type="caution">
    <text evidence="2">The sequence shown here is derived from an EMBL/GenBank/DDBJ whole genome shotgun (WGS) entry which is preliminary data.</text>
</comment>
<reference evidence="2 3" key="1">
    <citation type="submission" date="2020-08" db="EMBL/GenBank/DDBJ databases">
        <title>Sequencing the genomes of 1000 actinobacteria strains.</title>
        <authorList>
            <person name="Klenk H.-P."/>
        </authorList>
    </citation>
    <scope>NUCLEOTIDE SEQUENCE [LARGE SCALE GENOMIC DNA]</scope>
    <source>
        <strain evidence="2 3">DSM 44230</strain>
    </source>
</reference>
<keyword evidence="1" id="KW-0732">Signal</keyword>
<proteinExistence type="predicted"/>
<protein>
    <submittedName>
        <fullName evidence="2">Uncharacterized protein</fullName>
    </submittedName>
</protein>
<gene>
    <name evidence="2" type="ORF">HNR67_004072</name>
</gene>
<evidence type="ECO:0000313" key="3">
    <source>
        <dbReference type="Proteomes" id="UP000533598"/>
    </source>
</evidence>
<name>A0A7W7CB91_9PSEU</name>
<evidence type="ECO:0000256" key="1">
    <source>
        <dbReference type="SAM" id="SignalP"/>
    </source>
</evidence>
<dbReference type="EMBL" id="JACHMH010000001">
    <property type="protein sequence ID" value="MBB4677954.1"/>
    <property type="molecule type" value="Genomic_DNA"/>
</dbReference>
<sequence>MRRRLAQVAATGLVVAGLFGAGAGTALATERDSHDGGPSVSASLSPIGANVDLSPLTLDLNDNDLDISLSEGVHGTLLGIRIDIDL</sequence>
<accession>A0A7W7CB91</accession>
<keyword evidence="3" id="KW-1185">Reference proteome</keyword>
<dbReference type="AlphaFoldDB" id="A0A7W7CB91"/>
<feature type="chain" id="PRO_5031111625" evidence="1">
    <location>
        <begin position="29"/>
        <end position="86"/>
    </location>
</feature>
<dbReference type="Proteomes" id="UP000533598">
    <property type="component" value="Unassembled WGS sequence"/>
</dbReference>
<organism evidence="2 3">
    <name type="scientific">Crossiella cryophila</name>
    <dbReference type="NCBI Taxonomy" id="43355"/>
    <lineage>
        <taxon>Bacteria</taxon>
        <taxon>Bacillati</taxon>
        <taxon>Actinomycetota</taxon>
        <taxon>Actinomycetes</taxon>
        <taxon>Pseudonocardiales</taxon>
        <taxon>Pseudonocardiaceae</taxon>
        <taxon>Crossiella</taxon>
    </lineage>
</organism>